<dbReference type="Gene3D" id="3.30.200.20">
    <property type="entry name" value="Phosphorylase Kinase, domain 1"/>
    <property type="match status" value="1"/>
</dbReference>
<gene>
    <name evidence="8" type="ORF">HNR40_004924</name>
</gene>
<dbReference type="RefSeq" id="WP_184965042.1">
    <property type="nucleotide sequence ID" value="NZ_JACHIN010000006.1"/>
</dbReference>
<keyword evidence="4" id="KW-0547">Nucleotide-binding</keyword>
<dbReference type="GO" id="GO:0031179">
    <property type="term" value="P:peptide modification"/>
    <property type="evidence" value="ECO:0007669"/>
    <property type="project" value="InterPro"/>
</dbReference>
<dbReference type="Pfam" id="PF25816">
    <property type="entry name" value="RamC_N"/>
    <property type="match status" value="1"/>
</dbReference>
<evidence type="ECO:0000256" key="1">
    <source>
        <dbReference type="ARBA" id="ARBA00012513"/>
    </source>
</evidence>
<evidence type="ECO:0000256" key="3">
    <source>
        <dbReference type="ARBA" id="ARBA00022679"/>
    </source>
</evidence>
<dbReference type="InterPro" id="IPR000719">
    <property type="entry name" value="Prot_kinase_dom"/>
</dbReference>
<evidence type="ECO:0000256" key="4">
    <source>
        <dbReference type="ARBA" id="ARBA00022741"/>
    </source>
</evidence>
<keyword evidence="2" id="KW-0723">Serine/threonine-protein kinase</keyword>
<dbReference type="EC" id="2.7.11.1" evidence="1"/>
<evidence type="ECO:0000259" key="7">
    <source>
        <dbReference type="PROSITE" id="PS50011"/>
    </source>
</evidence>
<dbReference type="SUPFAM" id="SSF56112">
    <property type="entry name" value="Protein kinase-like (PK-like)"/>
    <property type="match status" value="1"/>
</dbReference>
<dbReference type="InterPro" id="IPR007822">
    <property type="entry name" value="LANC-like"/>
</dbReference>
<dbReference type="InterPro" id="IPR053524">
    <property type="entry name" value="Aerial_hyphae_peptide-synth"/>
</dbReference>
<dbReference type="InterPro" id="IPR012341">
    <property type="entry name" value="6hp_glycosidase-like_sf"/>
</dbReference>
<dbReference type="Gene3D" id="1.50.10.10">
    <property type="match status" value="1"/>
</dbReference>
<keyword evidence="9" id="KW-1185">Reference proteome</keyword>
<name>A0A7W8A4L8_9ACTN</name>
<protein>
    <recommendedName>
        <fullName evidence="1">non-specific serine/threonine protein kinase</fullName>
        <ecNumber evidence="1">2.7.11.1</ecNumber>
    </recommendedName>
</protein>
<dbReference type="Proteomes" id="UP000568380">
    <property type="component" value="Unassembled WGS sequence"/>
</dbReference>
<dbReference type="GO" id="GO:0005975">
    <property type="term" value="P:carbohydrate metabolic process"/>
    <property type="evidence" value="ECO:0007669"/>
    <property type="project" value="InterPro"/>
</dbReference>
<dbReference type="SMART" id="SM01260">
    <property type="entry name" value="LANC_like"/>
    <property type="match status" value="1"/>
</dbReference>
<dbReference type="InterPro" id="IPR058053">
    <property type="entry name" value="RamC_C"/>
</dbReference>
<organism evidence="8 9">
    <name type="scientific">Nonomuraea endophytica</name>
    <dbReference type="NCBI Taxonomy" id="714136"/>
    <lineage>
        <taxon>Bacteria</taxon>
        <taxon>Bacillati</taxon>
        <taxon>Actinomycetota</taxon>
        <taxon>Actinomycetes</taxon>
        <taxon>Streptosporangiales</taxon>
        <taxon>Streptosporangiaceae</taxon>
        <taxon>Nonomuraea</taxon>
    </lineage>
</organism>
<dbReference type="PANTHER" id="PTHR43289">
    <property type="entry name" value="MITOGEN-ACTIVATED PROTEIN KINASE KINASE KINASE 20-RELATED"/>
    <property type="match status" value="1"/>
</dbReference>
<dbReference type="EMBL" id="JACHIN010000006">
    <property type="protein sequence ID" value="MBB5079438.1"/>
    <property type="molecule type" value="Genomic_DNA"/>
</dbReference>
<evidence type="ECO:0000256" key="6">
    <source>
        <dbReference type="ARBA" id="ARBA00022840"/>
    </source>
</evidence>
<keyword evidence="5" id="KW-0418">Kinase</keyword>
<feature type="domain" description="Protein kinase" evidence="7">
    <location>
        <begin position="223"/>
        <end position="524"/>
    </location>
</feature>
<dbReference type="Gene3D" id="1.10.510.10">
    <property type="entry name" value="Transferase(Phosphotransferase) domain 1"/>
    <property type="match status" value="1"/>
</dbReference>
<dbReference type="GO" id="GO:0005524">
    <property type="term" value="F:ATP binding"/>
    <property type="evidence" value="ECO:0007669"/>
    <property type="project" value="UniProtKB-KW"/>
</dbReference>
<dbReference type="GO" id="GO:0004674">
    <property type="term" value="F:protein serine/threonine kinase activity"/>
    <property type="evidence" value="ECO:0007669"/>
    <property type="project" value="UniProtKB-KW"/>
</dbReference>
<dbReference type="SUPFAM" id="SSF158745">
    <property type="entry name" value="LanC-like"/>
    <property type="match status" value="1"/>
</dbReference>
<keyword evidence="3 8" id="KW-0808">Transferase</keyword>
<evidence type="ECO:0000313" key="8">
    <source>
        <dbReference type="EMBL" id="MBB5079438.1"/>
    </source>
</evidence>
<dbReference type="InterPro" id="IPR011009">
    <property type="entry name" value="Kinase-like_dom_sf"/>
</dbReference>
<evidence type="ECO:0000256" key="2">
    <source>
        <dbReference type="ARBA" id="ARBA00022527"/>
    </source>
</evidence>
<dbReference type="CDD" id="cd04791">
    <property type="entry name" value="LanC_SerThrkinase"/>
    <property type="match status" value="1"/>
</dbReference>
<accession>A0A7W8A4L8</accession>
<dbReference type="NCBIfam" id="NF038151">
    <property type="entry name" value="lanthi_synth_III"/>
    <property type="match status" value="1"/>
</dbReference>
<proteinExistence type="predicted"/>
<dbReference type="AlphaFoldDB" id="A0A7W8A4L8"/>
<reference evidence="8 9" key="1">
    <citation type="submission" date="2020-08" db="EMBL/GenBank/DDBJ databases">
        <title>Genomic Encyclopedia of Type Strains, Phase IV (KMG-IV): sequencing the most valuable type-strain genomes for metagenomic binning, comparative biology and taxonomic classification.</title>
        <authorList>
            <person name="Goeker M."/>
        </authorList>
    </citation>
    <scope>NUCLEOTIDE SEQUENCE [LARGE SCALE GENOMIC DNA]</scope>
    <source>
        <strain evidence="8 9">DSM 45385</strain>
    </source>
</reference>
<sequence length="844" mass="92939">MRYEQFSFTDPLFYDLPSRSSLAHRRFADGRPVPAGWQREGRDVWTGLIPPGTRVPMQGWKIHVSATADSADKVVGQVWDYCVPRMISFKYLTDHSGFHVRNGKYADRGGSGKLLTLYPDATELERVLIELGDELAGTPGPYILSDVRWRDGPLYVRFGAFVERHCLDARGEQVAAISTPDGRLVPDQREPEFVVPEWVKIPAFLEASVRARTNPETPHEFPFLIERPLHFSNGGGVYLADDQRTGRRVVLKEARPFAGLDIGGRDAVQRLRHERDFLTELKGSGTVPEPYDYLTCWEHEFLVEEYVEGDSLLSLMTGRYPLIHADPAGDEVAAYTRWALDVLERIAAAIRTLHGHGVAIGDFHPRNVMVRPDGQIRFVDLEVASFTRDETTVMLGAPGYAAPDGRTGAAADLYAMACLYLSMFLPLTALLPLDPGKATVLADAAADRFGVDRALFDQPVRELRDRRPAHTHDPGHDVARLAAEMDAGRLDWPGLRDSLCEGIAAAATPERTDRLFPGDIEQFSANGLGLANGAAGVLHALALAGRERSPAHEQWLLDGVRQRRHNSRLGFYDGLHGIAYTLEELGRRQDALAVLEMVVNTRPERLSASLYDGLAGAGLNLLRFADLTSEDSLRERAVAAGRELIARWETTRYRPGLLHGPSGQALLHIRLFEATGDESFLDHAATALRADVAVCATLADGSVQVDEGWRMMPYVATGSVGIGMVLREYLRHREDEVFATALAGIGRAARCEFVIGSGLMNGRAGFIAFLSGPDEPELLDRHLRRLSWHLLPYRGHAAFPGEQLMRLSMDLATGSAGVLTALCAAFEGTPVLPFLTAPERTRSA</sequence>
<dbReference type="SMART" id="SM00220">
    <property type="entry name" value="S_TKc"/>
    <property type="match status" value="1"/>
</dbReference>
<keyword evidence="6" id="KW-0067">ATP-binding</keyword>
<dbReference type="Pfam" id="PF00069">
    <property type="entry name" value="Pkinase"/>
    <property type="match status" value="1"/>
</dbReference>
<dbReference type="PANTHER" id="PTHR43289:SF6">
    <property type="entry name" value="SERINE_THREONINE-PROTEIN KINASE NEKL-3"/>
    <property type="match status" value="1"/>
</dbReference>
<dbReference type="InterPro" id="IPR057929">
    <property type="entry name" value="RamC_N"/>
</dbReference>
<evidence type="ECO:0000256" key="5">
    <source>
        <dbReference type="ARBA" id="ARBA00022777"/>
    </source>
</evidence>
<comment type="caution">
    <text evidence="8">The sequence shown here is derived from an EMBL/GenBank/DDBJ whole genome shotgun (WGS) entry which is preliminary data.</text>
</comment>
<evidence type="ECO:0000313" key="9">
    <source>
        <dbReference type="Proteomes" id="UP000568380"/>
    </source>
</evidence>
<dbReference type="PROSITE" id="PS50011">
    <property type="entry name" value="PROTEIN_KINASE_DOM"/>
    <property type="match status" value="1"/>
</dbReference>